<organism evidence="1 2">
    <name type="scientific">Lentzea fradiae</name>
    <dbReference type="NCBI Taxonomy" id="200378"/>
    <lineage>
        <taxon>Bacteria</taxon>
        <taxon>Bacillati</taxon>
        <taxon>Actinomycetota</taxon>
        <taxon>Actinomycetes</taxon>
        <taxon>Pseudonocardiales</taxon>
        <taxon>Pseudonocardiaceae</taxon>
        <taxon>Lentzea</taxon>
    </lineage>
</organism>
<gene>
    <name evidence="1" type="ORF">SAMN05216553_101798</name>
</gene>
<protein>
    <submittedName>
        <fullName evidence="1">Uncharacterized protein</fullName>
    </submittedName>
</protein>
<name>A0A1G7LCW0_9PSEU</name>
<proteinExistence type="predicted"/>
<accession>A0A1G7LCW0</accession>
<dbReference type="AlphaFoldDB" id="A0A1G7LCW0"/>
<dbReference type="STRING" id="200378.SAMN05216553_101798"/>
<reference evidence="2" key="1">
    <citation type="submission" date="2016-10" db="EMBL/GenBank/DDBJ databases">
        <authorList>
            <person name="Varghese N."/>
            <person name="Submissions S."/>
        </authorList>
    </citation>
    <scope>NUCLEOTIDE SEQUENCE [LARGE SCALE GENOMIC DNA]</scope>
    <source>
        <strain evidence="2">CGMCC 4.3506</strain>
    </source>
</reference>
<evidence type="ECO:0000313" key="2">
    <source>
        <dbReference type="Proteomes" id="UP000199623"/>
    </source>
</evidence>
<keyword evidence="2" id="KW-1185">Reference proteome</keyword>
<sequence length="211" mass="23314">MTVPRDRFKLAEIAQKHWVRPGEQIVWAVERKGHVGSAGKAPHALVGGVPQAGLPEPEWPLPTTAVSTGRFSMDEWAHDPAVWGWAHAQSPDQIAVRWADLFTAGRDECWLLLSDQRLGLVVEGEVLEPGRGGLFTRSREPKREVAPLVTWWEAPVGAARRFVAVPLGRAVEPEWFVRVEFADGSAFDFRDPRAEQSVRTAYANLGGHAAT</sequence>
<dbReference type="EMBL" id="FNCC01000001">
    <property type="protein sequence ID" value="SDF47367.1"/>
    <property type="molecule type" value="Genomic_DNA"/>
</dbReference>
<evidence type="ECO:0000313" key="1">
    <source>
        <dbReference type="EMBL" id="SDF47367.1"/>
    </source>
</evidence>
<dbReference type="Proteomes" id="UP000199623">
    <property type="component" value="Unassembled WGS sequence"/>
</dbReference>